<evidence type="ECO:0000313" key="1">
    <source>
        <dbReference type="EMBL" id="RJG50653.1"/>
    </source>
</evidence>
<accession>A0A418YJ27</accession>
<reference evidence="1 2" key="1">
    <citation type="submission" date="2018-09" db="EMBL/GenBank/DDBJ databases">
        <authorList>
            <person name="Wang F."/>
        </authorList>
    </citation>
    <scope>NUCLEOTIDE SEQUENCE [LARGE SCALE GENOMIC DNA]</scope>
    <source>
        <strain evidence="1 2">PLHSC7-2</strain>
    </source>
</reference>
<proteinExistence type="predicted"/>
<comment type="caution">
    <text evidence="1">The sequence shown here is derived from an EMBL/GenBank/DDBJ whole genome shotgun (WGS) entry which is preliminary data.</text>
</comment>
<protein>
    <submittedName>
        <fullName evidence="1">Uncharacterized protein</fullName>
    </submittedName>
</protein>
<name>A0A418YJ27_9GAMM</name>
<evidence type="ECO:0000313" key="2">
    <source>
        <dbReference type="Proteomes" id="UP000283255"/>
    </source>
</evidence>
<organism evidence="1 2">
    <name type="scientific">Motilimonas pumila</name>
    <dbReference type="NCBI Taxonomy" id="2303987"/>
    <lineage>
        <taxon>Bacteria</taxon>
        <taxon>Pseudomonadati</taxon>
        <taxon>Pseudomonadota</taxon>
        <taxon>Gammaproteobacteria</taxon>
        <taxon>Alteromonadales</taxon>
        <taxon>Alteromonadales genera incertae sedis</taxon>
        <taxon>Motilimonas</taxon>
    </lineage>
</organism>
<dbReference type="EMBL" id="QZCH01000002">
    <property type="protein sequence ID" value="RJG50653.1"/>
    <property type="molecule type" value="Genomic_DNA"/>
</dbReference>
<dbReference type="RefSeq" id="WP_119909454.1">
    <property type="nucleotide sequence ID" value="NZ_QZCH01000002.1"/>
</dbReference>
<dbReference type="OrthoDB" id="6215542at2"/>
<gene>
    <name evidence="1" type="ORF">D1Z90_04045</name>
</gene>
<keyword evidence="2" id="KW-1185">Reference proteome</keyword>
<dbReference type="Proteomes" id="UP000283255">
    <property type="component" value="Unassembled WGS sequence"/>
</dbReference>
<sequence length="70" mass="8274">MFKLFVVYPFVAFVFMLILSDMEVSASLYKFSDNSVHVRFPRADWAEEPILEFTWNAETIHQDVRAINDE</sequence>
<reference evidence="1 2" key="2">
    <citation type="submission" date="2019-01" db="EMBL/GenBank/DDBJ databases">
        <title>Motilimonas pumilus sp. nov., isolated from the gut of sea cucumber (Apostichopus japonicus).</title>
        <authorList>
            <person name="Wang F.-Q."/>
            <person name="Ren L.-H."/>
            <person name="Lin Y.-W."/>
            <person name="Sun G.-H."/>
            <person name="Du Z.-J."/>
            <person name="Zhao J.-X."/>
            <person name="Liu X.-J."/>
            <person name="Liu L.-J."/>
        </authorList>
    </citation>
    <scope>NUCLEOTIDE SEQUENCE [LARGE SCALE GENOMIC DNA]</scope>
    <source>
        <strain evidence="1 2">PLHSC7-2</strain>
    </source>
</reference>
<dbReference type="AlphaFoldDB" id="A0A418YJ27"/>